<proteinExistence type="predicted"/>
<feature type="compositionally biased region" description="Low complexity" evidence="1">
    <location>
        <begin position="121"/>
        <end position="138"/>
    </location>
</feature>
<dbReference type="EMBL" id="MU069666">
    <property type="protein sequence ID" value="KAF5836295.1"/>
    <property type="molecule type" value="Genomic_DNA"/>
</dbReference>
<comment type="caution">
    <text evidence="2">The sequence shown here is derived from an EMBL/GenBank/DDBJ whole genome shotgun (WGS) entry which is preliminary data.</text>
</comment>
<sequence>MRARTPPPLPLLFHFSHFPAPPDGSADSVLECEYKAAKAESAEAEAKSRVAVAQSAVMLVQRVQDIFVEAGLLSEGSGGVVGVPSLGAIAAEAVANGSSAGGGGNGGGGAAAAGNSGGADGPSRSAPAAPAHATPPSGNGAGPSTQAAALWRSCLSEHPTAAAPGIRGPEAKEAARQVLKGPGRCIPGHLVRLPPNVPLGLVLVAERLSGTPLLLRDAAGWVASVGFGESKLWGMQGLWV</sequence>
<evidence type="ECO:0000256" key="1">
    <source>
        <dbReference type="SAM" id="MobiDB-lite"/>
    </source>
</evidence>
<dbReference type="Proteomes" id="UP000815325">
    <property type="component" value="Unassembled WGS sequence"/>
</dbReference>
<feature type="compositionally biased region" description="Gly residues" evidence="1">
    <location>
        <begin position="101"/>
        <end position="120"/>
    </location>
</feature>
<feature type="region of interest" description="Disordered" evidence="1">
    <location>
        <begin position="101"/>
        <end position="147"/>
    </location>
</feature>
<reference evidence="2" key="1">
    <citation type="submission" date="2017-08" db="EMBL/GenBank/DDBJ databases">
        <authorList>
            <person name="Polle J.E."/>
            <person name="Barry K."/>
            <person name="Cushman J."/>
            <person name="Schmutz J."/>
            <person name="Tran D."/>
            <person name="Hathwaick L.T."/>
            <person name="Yim W.C."/>
            <person name="Jenkins J."/>
            <person name="Mckie-Krisberg Z.M."/>
            <person name="Prochnik S."/>
            <person name="Lindquist E."/>
            <person name="Dockter R.B."/>
            <person name="Adam C."/>
            <person name="Molina H."/>
            <person name="Bunkerborg J."/>
            <person name="Jin E."/>
            <person name="Buchheim M."/>
            <person name="Magnuson J."/>
        </authorList>
    </citation>
    <scope>NUCLEOTIDE SEQUENCE</scope>
    <source>
        <strain evidence="2">CCAP 19/18</strain>
    </source>
</reference>
<protein>
    <submittedName>
        <fullName evidence="2">Uncharacterized protein</fullName>
    </submittedName>
</protein>
<evidence type="ECO:0000313" key="2">
    <source>
        <dbReference type="EMBL" id="KAF5836295.1"/>
    </source>
</evidence>
<accession>A0ABQ7GNV5</accession>
<name>A0ABQ7GNV5_DUNSA</name>
<gene>
    <name evidence="2" type="ORF">DUNSADRAFT_6172</name>
</gene>
<organism evidence="2 3">
    <name type="scientific">Dunaliella salina</name>
    <name type="common">Green alga</name>
    <name type="synonym">Protococcus salinus</name>
    <dbReference type="NCBI Taxonomy" id="3046"/>
    <lineage>
        <taxon>Eukaryota</taxon>
        <taxon>Viridiplantae</taxon>
        <taxon>Chlorophyta</taxon>
        <taxon>core chlorophytes</taxon>
        <taxon>Chlorophyceae</taxon>
        <taxon>CS clade</taxon>
        <taxon>Chlamydomonadales</taxon>
        <taxon>Dunaliellaceae</taxon>
        <taxon>Dunaliella</taxon>
    </lineage>
</organism>
<keyword evidence="3" id="KW-1185">Reference proteome</keyword>
<evidence type="ECO:0000313" key="3">
    <source>
        <dbReference type="Proteomes" id="UP000815325"/>
    </source>
</evidence>